<dbReference type="InterPro" id="IPR051120">
    <property type="entry name" value="ABC_AA/LPS_Transport"/>
</dbReference>
<evidence type="ECO:0000256" key="3">
    <source>
        <dbReference type="ARBA" id="ARBA00022840"/>
    </source>
</evidence>
<evidence type="ECO:0000256" key="1">
    <source>
        <dbReference type="ARBA" id="ARBA00022448"/>
    </source>
</evidence>
<keyword evidence="1" id="KW-0813">Transport</keyword>
<keyword evidence="3 5" id="KW-0067">ATP-binding</keyword>
<dbReference type="Pfam" id="PF00005">
    <property type="entry name" value="ABC_tran"/>
    <property type="match status" value="1"/>
</dbReference>
<dbReference type="Gene3D" id="3.40.50.300">
    <property type="entry name" value="P-loop containing nucleotide triphosphate hydrolases"/>
    <property type="match status" value="1"/>
</dbReference>
<dbReference type="InterPro" id="IPR032823">
    <property type="entry name" value="BCA_ABC_TP_C"/>
</dbReference>
<dbReference type="Pfam" id="PF12399">
    <property type="entry name" value="BCA_ABC_TP_C"/>
    <property type="match status" value="1"/>
</dbReference>
<proteinExistence type="predicted"/>
<feature type="domain" description="ABC transporter" evidence="4">
    <location>
        <begin position="5"/>
        <end position="239"/>
    </location>
</feature>
<dbReference type="PANTHER" id="PTHR45772:SF7">
    <property type="entry name" value="AMINO ACID ABC TRANSPORTER ATP-BINDING PROTEIN"/>
    <property type="match status" value="1"/>
</dbReference>
<accession>A0AAU7JLT0</accession>
<dbReference type="PANTHER" id="PTHR45772">
    <property type="entry name" value="CONSERVED COMPONENT OF ABC TRANSPORTER FOR NATURAL AMINO ACIDS-RELATED"/>
    <property type="match status" value="1"/>
</dbReference>
<dbReference type="GO" id="GO:1903805">
    <property type="term" value="P:L-valine import across plasma membrane"/>
    <property type="evidence" value="ECO:0007669"/>
    <property type="project" value="TreeGrafter"/>
</dbReference>
<dbReference type="GO" id="GO:0015192">
    <property type="term" value="F:L-phenylalanine transmembrane transporter activity"/>
    <property type="evidence" value="ECO:0007669"/>
    <property type="project" value="TreeGrafter"/>
</dbReference>
<dbReference type="InterPro" id="IPR027417">
    <property type="entry name" value="P-loop_NTPase"/>
</dbReference>
<keyword evidence="2" id="KW-0547">Nucleotide-binding</keyword>
<dbReference type="SMART" id="SM00382">
    <property type="entry name" value="AAA"/>
    <property type="match status" value="1"/>
</dbReference>
<evidence type="ECO:0000313" key="5">
    <source>
        <dbReference type="EMBL" id="XBO40899.1"/>
    </source>
</evidence>
<dbReference type="InterPro" id="IPR003439">
    <property type="entry name" value="ABC_transporter-like_ATP-bd"/>
</dbReference>
<dbReference type="GO" id="GO:0016887">
    <property type="term" value="F:ATP hydrolysis activity"/>
    <property type="evidence" value="ECO:0007669"/>
    <property type="project" value="InterPro"/>
</dbReference>
<dbReference type="CDD" id="cd03219">
    <property type="entry name" value="ABC_Mj1267_LivG_branched"/>
    <property type="match status" value="1"/>
</dbReference>
<dbReference type="GO" id="GO:1903806">
    <property type="term" value="P:L-isoleucine import across plasma membrane"/>
    <property type="evidence" value="ECO:0007669"/>
    <property type="project" value="TreeGrafter"/>
</dbReference>
<dbReference type="GO" id="GO:0042941">
    <property type="term" value="P:D-alanine transmembrane transport"/>
    <property type="evidence" value="ECO:0007669"/>
    <property type="project" value="TreeGrafter"/>
</dbReference>
<reference evidence="5" key="1">
    <citation type="submission" date="2024-05" db="EMBL/GenBank/DDBJ databases">
        <authorList>
            <person name="Kim S."/>
            <person name="Heo J."/>
            <person name="Choi H."/>
            <person name="Choi Y."/>
            <person name="Kwon S.-W."/>
            <person name="Kim Y."/>
        </authorList>
    </citation>
    <scope>NUCLEOTIDE SEQUENCE</scope>
    <source>
        <strain evidence="5">KACC 23698</strain>
    </source>
</reference>
<dbReference type="AlphaFoldDB" id="A0AAU7JLT0"/>
<dbReference type="InterPro" id="IPR003593">
    <property type="entry name" value="AAA+_ATPase"/>
</dbReference>
<dbReference type="GO" id="GO:0015808">
    <property type="term" value="P:L-alanine transport"/>
    <property type="evidence" value="ECO:0007669"/>
    <property type="project" value="TreeGrafter"/>
</dbReference>
<evidence type="ECO:0000259" key="4">
    <source>
        <dbReference type="PROSITE" id="PS50893"/>
    </source>
</evidence>
<dbReference type="PROSITE" id="PS50893">
    <property type="entry name" value="ABC_TRANSPORTER_2"/>
    <property type="match status" value="1"/>
</dbReference>
<protein>
    <submittedName>
        <fullName evidence="5">ABC transporter ATP-binding protein</fullName>
    </submittedName>
</protein>
<dbReference type="EMBL" id="CP157484">
    <property type="protein sequence ID" value="XBO40899.1"/>
    <property type="molecule type" value="Genomic_DNA"/>
</dbReference>
<gene>
    <name evidence="5" type="ORF">ABEG18_09125</name>
</gene>
<dbReference type="RefSeq" id="WP_406857755.1">
    <property type="nucleotide sequence ID" value="NZ_CP157484.1"/>
</dbReference>
<dbReference type="GO" id="GO:0005886">
    <property type="term" value="C:plasma membrane"/>
    <property type="evidence" value="ECO:0007669"/>
    <property type="project" value="TreeGrafter"/>
</dbReference>
<evidence type="ECO:0000256" key="2">
    <source>
        <dbReference type="ARBA" id="ARBA00022741"/>
    </source>
</evidence>
<dbReference type="SUPFAM" id="SSF52540">
    <property type="entry name" value="P-loop containing nucleoside triphosphate hydrolases"/>
    <property type="match status" value="1"/>
</dbReference>
<sequence>MTAALRIDGCTVAFGGLRAIDDVSLDIPGGAITALIGPNGSGKSTFVNMVSGQIPPRQGKVLLGGEPVQGLRPDRIVHRGLARTYQVPRVPKDLTIDEVIAVPLLYARSERPMPGGARSAGDLARYCGLKPDVGTRCGQLSVSDLRRLEIARALACRPSVLLLDESMAGLSLEDTDQVIGLVREIHASGVTIVVIEHVMKIIARLCGHAVVLNQGKVLAEGAPHAVLSDPDVREAYLGKGFKL</sequence>
<dbReference type="GO" id="GO:0015188">
    <property type="term" value="F:L-isoleucine transmembrane transporter activity"/>
    <property type="evidence" value="ECO:0007669"/>
    <property type="project" value="TreeGrafter"/>
</dbReference>
<name>A0AAU7JLT0_9HYPH</name>
<organism evidence="5">
    <name type="scientific">Alsobacter sp. KACC 23698</name>
    <dbReference type="NCBI Taxonomy" id="3149229"/>
    <lineage>
        <taxon>Bacteria</taxon>
        <taxon>Pseudomonadati</taxon>
        <taxon>Pseudomonadota</taxon>
        <taxon>Alphaproteobacteria</taxon>
        <taxon>Hyphomicrobiales</taxon>
        <taxon>Alsobacteraceae</taxon>
        <taxon>Alsobacter</taxon>
    </lineage>
</organism>
<dbReference type="GO" id="GO:0005304">
    <property type="term" value="F:L-valine transmembrane transporter activity"/>
    <property type="evidence" value="ECO:0007669"/>
    <property type="project" value="TreeGrafter"/>
</dbReference>
<dbReference type="GO" id="GO:0005524">
    <property type="term" value="F:ATP binding"/>
    <property type="evidence" value="ECO:0007669"/>
    <property type="project" value="UniProtKB-KW"/>
</dbReference>